<evidence type="ECO:0000313" key="2">
    <source>
        <dbReference type="EMBL" id="OHV98182.1"/>
    </source>
</evidence>
<dbReference type="EMBL" id="LFKP01000003">
    <property type="protein sequence ID" value="OHV98182.1"/>
    <property type="molecule type" value="Genomic_DNA"/>
</dbReference>
<comment type="caution">
    <text evidence="2">The sequence shown here is derived from an EMBL/GenBank/DDBJ whole genome shotgun (WGS) entry which is preliminary data.</text>
</comment>
<dbReference type="PANTHER" id="PTHR33164:SF104">
    <property type="entry name" value="TRANSCRIPTIONAL REGULATORY PROTEIN"/>
    <property type="match status" value="1"/>
</dbReference>
<reference evidence="2 3" key="1">
    <citation type="submission" date="2015-06" db="EMBL/GenBank/DDBJ databases">
        <title>Draft genome sequencing of a biphenyl-degrading bacterium, Janthinobacterium lividum MEG1.</title>
        <authorList>
            <person name="Shimodaira J."/>
            <person name="Hatta T."/>
        </authorList>
    </citation>
    <scope>NUCLEOTIDE SEQUENCE [LARGE SCALE GENOMIC DNA]</scope>
    <source>
        <strain evidence="2 3">MEG1</strain>
    </source>
</reference>
<name>A0A1S1UCJ2_9BURK</name>
<dbReference type="GO" id="GO:0003700">
    <property type="term" value="F:DNA-binding transcription factor activity"/>
    <property type="evidence" value="ECO:0007669"/>
    <property type="project" value="InterPro"/>
</dbReference>
<dbReference type="SMART" id="SM00347">
    <property type="entry name" value="HTH_MARR"/>
    <property type="match status" value="1"/>
</dbReference>
<dbReference type="GO" id="GO:0006950">
    <property type="term" value="P:response to stress"/>
    <property type="evidence" value="ECO:0007669"/>
    <property type="project" value="TreeGrafter"/>
</dbReference>
<dbReference type="SUPFAM" id="SSF46785">
    <property type="entry name" value="Winged helix' DNA-binding domain"/>
    <property type="match status" value="1"/>
</dbReference>
<evidence type="ECO:0000259" key="1">
    <source>
        <dbReference type="PROSITE" id="PS50995"/>
    </source>
</evidence>
<evidence type="ECO:0000313" key="3">
    <source>
        <dbReference type="Proteomes" id="UP000179840"/>
    </source>
</evidence>
<feature type="domain" description="HTH marR-type" evidence="1">
    <location>
        <begin position="29"/>
        <end position="165"/>
    </location>
</feature>
<organism evidence="2 3">
    <name type="scientific">Janthinobacterium lividum</name>
    <dbReference type="NCBI Taxonomy" id="29581"/>
    <lineage>
        <taxon>Bacteria</taxon>
        <taxon>Pseudomonadati</taxon>
        <taxon>Pseudomonadota</taxon>
        <taxon>Betaproteobacteria</taxon>
        <taxon>Burkholderiales</taxon>
        <taxon>Oxalobacteraceae</taxon>
        <taxon>Janthinobacterium</taxon>
    </lineage>
</organism>
<protein>
    <submittedName>
        <fullName evidence="2">MarR family transcriptional regulator</fullName>
    </submittedName>
</protein>
<dbReference type="InterPro" id="IPR000835">
    <property type="entry name" value="HTH_MarR-typ"/>
</dbReference>
<dbReference type="InterPro" id="IPR039422">
    <property type="entry name" value="MarR/SlyA-like"/>
</dbReference>
<dbReference type="PROSITE" id="PS50995">
    <property type="entry name" value="HTH_MARR_2"/>
    <property type="match status" value="1"/>
</dbReference>
<dbReference type="Proteomes" id="UP000179840">
    <property type="component" value="Unassembled WGS sequence"/>
</dbReference>
<dbReference type="PANTHER" id="PTHR33164">
    <property type="entry name" value="TRANSCRIPTIONAL REGULATOR, MARR FAMILY"/>
    <property type="match status" value="1"/>
</dbReference>
<gene>
    <name evidence="2" type="ORF">AKG95_02685</name>
</gene>
<proteinExistence type="predicted"/>
<dbReference type="Gene3D" id="1.10.10.10">
    <property type="entry name" value="Winged helix-like DNA-binding domain superfamily/Winged helix DNA-binding domain"/>
    <property type="match status" value="1"/>
</dbReference>
<dbReference type="InterPro" id="IPR036388">
    <property type="entry name" value="WH-like_DNA-bd_sf"/>
</dbReference>
<accession>A0A1S1UCJ2</accession>
<sequence>MTTTPQEHARAQFAAAQWQRELPQMDTRAMQLVGQLGTVAQLMARDWLNPLFAEHGLQPGEFDVLATLRRSGAPYALTPTALYEAAMLSSGGMTNRIDRLEAAGLIERQKHPTDRRGVLVALTPKGLALIEKLVLLHVENERAMLSPLSADEQRQLDELLAKLLQGMAQAKKG</sequence>
<dbReference type="AlphaFoldDB" id="A0A1S1UCJ2"/>
<dbReference type="PRINTS" id="PR00598">
    <property type="entry name" value="HTHMARR"/>
</dbReference>
<dbReference type="RefSeq" id="WP_071075367.1">
    <property type="nucleotide sequence ID" value="NZ_LFKP01000003.1"/>
</dbReference>
<dbReference type="Pfam" id="PF12802">
    <property type="entry name" value="MarR_2"/>
    <property type="match status" value="1"/>
</dbReference>
<dbReference type="InterPro" id="IPR036390">
    <property type="entry name" value="WH_DNA-bd_sf"/>
</dbReference>